<sequence>MSQAQGSAQFGYEDHFTPARTRKKRKNRPQAAPPSPAVLLNKASEELAQGDWLRDAQQTLRESIEEAFAASDAAPEVLCLGLGSPASSRDARAQLAFLLAACDDLSIDRTRVSVYDPVFTDEDLQLLAQYRLTHLPENRRASYGLETPTIVFMPHCDLQLYENLLHANWSQSSLPNVLLIANRLSEYAENIPSRTLASEHPCVARLAPYLTSRALRPCAAHPTAFNNTSVQYIRAATLAERDADWWALPGGSPSSPASSMAALVPAASAAERASVLPPSVPHSQKGEGEQTGTPLGRPSPLASVPVRTQARSGAETNAATGRNGAHASEAEGVLQPSASSQAQGGNTGNAAP</sequence>
<dbReference type="PANTHER" id="PTHR28626">
    <property type="entry name" value="SRR1-LIKE PROTEIN"/>
    <property type="match status" value="1"/>
</dbReference>
<dbReference type="Pfam" id="PF07985">
    <property type="entry name" value="SRR1"/>
    <property type="match status" value="1"/>
</dbReference>
<dbReference type="InterPro" id="IPR012942">
    <property type="entry name" value="SRR1-like"/>
</dbReference>
<dbReference type="InterPro" id="IPR040044">
    <property type="entry name" value="SRR1L"/>
</dbReference>
<dbReference type="OrthoDB" id="551431at2759"/>
<dbReference type="GO" id="GO:0005737">
    <property type="term" value="C:cytoplasm"/>
    <property type="evidence" value="ECO:0007669"/>
    <property type="project" value="TreeGrafter"/>
</dbReference>
<protein>
    <recommendedName>
        <fullName evidence="3">SRR1-like domain-containing protein</fullName>
    </recommendedName>
</protein>
<keyword evidence="5" id="KW-1185">Reference proteome</keyword>
<accession>A0A1Y2IP18</accession>
<feature type="region of interest" description="Disordered" evidence="2">
    <location>
        <begin position="1"/>
        <end position="38"/>
    </location>
</feature>
<dbReference type="PANTHER" id="PTHR28626:SF3">
    <property type="entry name" value="SRR1-LIKE PROTEIN"/>
    <property type="match status" value="1"/>
</dbReference>
<dbReference type="Proteomes" id="UP000193067">
    <property type="component" value="Unassembled WGS sequence"/>
</dbReference>
<feature type="compositionally biased region" description="Polar residues" evidence="2">
    <location>
        <begin position="309"/>
        <end position="320"/>
    </location>
</feature>
<dbReference type="AlphaFoldDB" id="A0A1Y2IP18"/>
<evidence type="ECO:0000256" key="2">
    <source>
        <dbReference type="SAM" id="MobiDB-lite"/>
    </source>
</evidence>
<comment type="similarity">
    <text evidence="1">Belongs to the SRR1 family.</text>
</comment>
<dbReference type="EMBL" id="KZ084103">
    <property type="protein sequence ID" value="OSD02870.1"/>
    <property type="molecule type" value="Genomic_DNA"/>
</dbReference>
<feature type="region of interest" description="Disordered" evidence="2">
    <location>
        <begin position="272"/>
        <end position="352"/>
    </location>
</feature>
<evidence type="ECO:0000256" key="1">
    <source>
        <dbReference type="ARBA" id="ARBA00009856"/>
    </source>
</evidence>
<dbReference type="GO" id="GO:0005634">
    <property type="term" value="C:nucleus"/>
    <property type="evidence" value="ECO:0007669"/>
    <property type="project" value="TreeGrafter"/>
</dbReference>
<proteinExistence type="inferred from homology"/>
<feature type="domain" description="SRR1-like" evidence="3">
    <location>
        <begin position="62"/>
        <end position="232"/>
    </location>
</feature>
<evidence type="ECO:0000313" key="4">
    <source>
        <dbReference type="EMBL" id="OSD02870.1"/>
    </source>
</evidence>
<reference evidence="4 5" key="1">
    <citation type="journal article" date="2015" name="Biotechnol. Biofuels">
        <title>Enhanced degradation of softwood versus hardwood by the white-rot fungus Pycnoporus coccineus.</title>
        <authorList>
            <person name="Couturier M."/>
            <person name="Navarro D."/>
            <person name="Chevret D."/>
            <person name="Henrissat B."/>
            <person name="Piumi F."/>
            <person name="Ruiz-Duenas F.J."/>
            <person name="Martinez A.T."/>
            <person name="Grigoriev I.V."/>
            <person name="Riley R."/>
            <person name="Lipzen A."/>
            <person name="Berrin J.G."/>
            <person name="Master E.R."/>
            <person name="Rosso M.N."/>
        </authorList>
    </citation>
    <scope>NUCLEOTIDE SEQUENCE [LARGE SCALE GENOMIC DNA]</scope>
    <source>
        <strain evidence="4 5">BRFM310</strain>
    </source>
</reference>
<organism evidence="4 5">
    <name type="scientific">Trametes coccinea (strain BRFM310)</name>
    <name type="common">Pycnoporus coccineus</name>
    <dbReference type="NCBI Taxonomy" id="1353009"/>
    <lineage>
        <taxon>Eukaryota</taxon>
        <taxon>Fungi</taxon>
        <taxon>Dikarya</taxon>
        <taxon>Basidiomycota</taxon>
        <taxon>Agaricomycotina</taxon>
        <taxon>Agaricomycetes</taxon>
        <taxon>Polyporales</taxon>
        <taxon>Polyporaceae</taxon>
        <taxon>Trametes</taxon>
    </lineage>
</organism>
<gene>
    <name evidence="4" type="ORF">PYCCODRAFT_1366940</name>
</gene>
<evidence type="ECO:0000259" key="3">
    <source>
        <dbReference type="Pfam" id="PF07985"/>
    </source>
</evidence>
<evidence type="ECO:0000313" key="5">
    <source>
        <dbReference type="Proteomes" id="UP000193067"/>
    </source>
</evidence>
<name>A0A1Y2IP18_TRAC3</name>